<dbReference type="Proteomes" id="UP000257039">
    <property type="component" value="Unassembled WGS sequence"/>
</dbReference>
<dbReference type="EMBL" id="NDXW01000001">
    <property type="protein sequence ID" value="RDH45835.1"/>
    <property type="molecule type" value="Genomic_DNA"/>
</dbReference>
<name>A0A4P9VQK9_9GAMM</name>
<proteinExistence type="predicted"/>
<feature type="transmembrane region" description="Helical" evidence="1">
    <location>
        <begin position="68"/>
        <end position="86"/>
    </location>
</feature>
<protein>
    <submittedName>
        <fullName evidence="2">Uncharacterized protein</fullName>
    </submittedName>
</protein>
<evidence type="ECO:0000256" key="1">
    <source>
        <dbReference type="SAM" id="Phobius"/>
    </source>
</evidence>
<organism evidence="2 3">
    <name type="scientific">Zooshikella ganghwensis</name>
    <dbReference type="NCBI Taxonomy" id="202772"/>
    <lineage>
        <taxon>Bacteria</taxon>
        <taxon>Pseudomonadati</taxon>
        <taxon>Pseudomonadota</taxon>
        <taxon>Gammaproteobacteria</taxon>
        <taxon>Oceanospirillales</taxon>
        <taxon>Zooshikellaceae</taxon>
        <taxon>Zooshikella</taxon>
    </lineage>
</organism>
<feature type="transmembrane region" description="Helical" evidence="1">
    <location>
        <begin position="12"/>
        <end position="30"/>
    </location>
</feature>
<evidence type="ECO:0000313" key="2">
    <source>
        <dbReference type="EMBL" id="RDH45835.1"/>
    </source>
</evidence>
<keyword evidence="3" id="KW-1185">Reference proteome</keyword>
<sequence length="116" mass="13641">MKDFIVEIQGVRHLYIEIFIPIFTSLFFIIMRGKYNTKAYLITLFPFLLISLIVMISSKYVVFGFSGFKSWSLLAGFVSAFLICIYKASKGYIKFMQALFAFIVFEFWIMYTSWLV</sequence>
<dbReference type="AlphaFoldDB" id="A0A4P9VQK9"/>
<feature type="transmembrane region" description="Helical" evidence="1">
    <location>
        <begin position="98"/>
        <end position="115"/>
    </location>
</feature>
<evidence type="ECO:0000313" key="3">
    <source>
        <dbReference type="Proteomes" id="UP000257039"/>
    </source>
</evidence>
<feature type="transmembrane region" description="Helical" evidence="1">
    <location>
        <begin position="39"/>
        <end position="62"/>
    </location>
</feature>
<comment type="caution">
    <text evidence="2">The sequence shown here is derived from an EMBL/GenBank/DDBJ whole genome shotgun (WGS) entry which is preliminary data.</text>
</comment>
<keyword evidence="1" id="KW-1133">Transmembrane helix</keyword>
<keyword evidence="1" id="KW-0472">Membrane</keyword>
<gene>
    <name evidence="2" type="ORF">B9G39_21600</name>
</gene>
<accession>A0A4P9VQK9</accession>
<reference evidence="2 3" key="1">
    <citation type="submission" date="2017-04" db="EMBL/GenBank/DDBJ databases">
        <title>Draft genome sequence of Zooshikella ganghwensis VG4 isolated from Red Sea sediments.</title>
        <authorList>
            <person name="Rehman Z."/>
            <person name="Alam I."/>
            <person name="Kamau A."/>
            <person name="Bajic V."/>
            <person name="Leiknes T."/>
        </authorList>
    </citation>
    <scope>NUCLEOTIDE SEQUENCE [LARGE SCALE GENOMIC DNA]</scope>
    <source>
        <strain evidence="2 3">VG4</strain>
    </source>
</reference>
<keyword evidence="1" id="KW-0812">Transmembrane</keyword>